<dbReference type="PANTHER" id="PTHR33824">
    <property type="entry name" value="POLYKETIDE CYCLASE/DEHYDRASE AND LIPID TRANSPORT SUPERFAMILY PROTEIN"/>
    <property type="match status" value="1"/>
</dbReference>
<gene>
    <name evidence="3" type="ORF">E2F48_12470</name>
</gene>
<dbReference type="Proteomes" id="UP000295411">
    <property type="component" value="Unassembled WGS sequence"/>
</dbReference>
<dbReference type="EMBL" id="SMTK01000004">
    <property type="protein sequence ID" value="TDK24635.1"/>
    <property type="molecule type" value="Genomic_DNA"/>
</dbReference>
<evidence type="ECO:0000256" key="1">
    <source>
        <dbReference type="SAM" id="MobiDB-lite"/>
    </source>
</evidence>
<dbReference type="Gene3D" id="3.30.530.20">
    <property type="match status" value="1"/>
</dbReference>
<protein>
    <submittedName>
        <fullName evidence="3">SRPBCC family protein</fullName>
    </submittedName>
</protein>
<dbReference type="InterPro" id="IPR047137">
    <property type="entry name" value="ORF3"/>
</dbReference>
<dbReference type="Pfam" id="PF03364">
    <property type="entry name" value="Polyketide_cyc"/>
    <property type="match status" value="1"/>
</dbReference>
<feature type="region of interest" description="Disordered" evidence="1">
    <location>
        <begin position="138"/>
        <end position="183"/>
    </location>
</feature>
<keyword evidence="4" id="KW-1185">Reference proteome</keyword>
<sequence length="183" mass="19921">MATVQESIEVSVPVSTAYNQWTQFETFPKFMGGVDSVTQLSATSTHWVTSIGGVKREFDAEITEQHPDERVAWKSTDGESHAGVVTFHRIDDNTTRLMVQLDWHPETFTEKIGSVVNADKRQVKADLKRFKEFIEKSGGESGAWRGDISAPPSGVSADASPANGDLPDLSLDDPESGGPRAGQ</sequence>
<feature type="domain" description="Coenzyme Q-binding protein COQ10 START" evidence="2">
    <location>
        <begin position="10"/>
        <end position="130"/>
    </location>
</feature>
<name>A0A4R5TUB1_9MICC</name>
<evidence type="ECO:0000259" key="2">
    <source>
        <dbReference type="Pfam" id="PF03364"/>
    </source>
</evidence>
<dbReference type="PANTHER" id="PTHR33824:SF7">
    <property type="entry name" value="POLYKETIDE CYCLASE_DEHYDRASE AND LIPID TRANSPORT SUPERFAMILY PROTEIN"/>
    <property type="match status" value="1"/>
</dbReference>
<evidence type="ECO:0000313" key="4">
    <source>
        <dbReference type="Proteomes" id="UP000295411"/>
    </source>
</evidence>
<dbReference type="InterPro" id="IPR023393">
    <property type="entry name" value="START-like_dom_sf"/>
</dbReference>
<dbReference type="InterPro" id="IPR005031">
    <property type="entry name" value="COQ10_START"/>
</dbReference>
<organism evidence="3 4">
    <name type="scientific">Arthrobacter crusticola</name>
    <dbReference type="NCBI Taxonomy" id="2547960"/>
    <lineage>
        <taxon>Bacteria</taxon>
        <taxon>Bacillati</taxon>
        <taxon>Actinomycetota</taxon>
        <taxon>Actinomycetes</taxon>
        <taxon>Micrococcales</taxon>
        <taxon>Micrococcaceae</taxon>
        <taxon>Arthrobacter</taxon>
    </lineage>
</organism>
<dbReference type="SUPFAM" id="SSF55961">
    <property type="entry name" value="Bet v1-like"/>
    <property type="match status" value="1"/>
</dbReference>
<dbReference type="OrthoDB" id="3695445at2"/>
<comment type="caution">
    <text evidence="3">The sequence shown here is derived from an EMBL/GenBank/DDBJ whole genome shotgun (WGS) entry which is preliminary data.</text>
</comment>
<dbReference type="RefSeq" id="WP_133404305.1">
    <property type="nucleotide sequence ID" value="NZ_SMTK01000004.1"/>
</dbReference>
<reference evidence="3 4" key="1">
    <citation type="submission" date="2019-03" db="EMBL/GenBank/DDBJ databases">
        <title>Arthrobacter sp. nov., an bacterium isolated from biocrust in Mu Us Desert.</title>
        <authorList>
            <person name="Lixiong L."/>
        </authorList>
    </citation>
    <scope>NUCLEOTIDE SEQUENCE [LARGE SCALE GENOMIC DNA]</scope>
    <source>
        <strain evidence="3 4">SLN-3</strain>
    </source>
</reference>
<dbReference type="AlphaFoldDB" id="A0A4R5TUB1"/>
<dbReference type="CDD" id="cd07817">
    <property type="entry name" value="SRPBCC_8"/>
    <property type="match status" value="1"/>
</dbReference>
<proteinExistence type="predicted"/>
<evidence type="ECO:0000313" key="3">
    <source>
        <dbReference type="EMBL" id="TDK24635.1"/>
    </source>
</evidence>
<accession>A0A4R5TUB1</accession>